<keyword evidence="4" id="KW-1185">Reference proteome</keyword>
<feature type="domain" description="MAGE" evidence="2">
    <location>
        <begin position="88"/>
        <end position="288"/>
    </location>
</feature>
<dbReference type="PROSITE" id="PS50838">
    <property type="entry name" value="MAGE"/>
    <property type="match status" value="2"/>
</dbReference>
<dbReference type="GO" id="GO:0005634">
    <property type="term" value="C:nucleus"/>
    <property type="evidence" value="ECO:0007669"/>
    <property type="project" value="TreeGrafter"/>
</dbReference>
<dbReference type="SMART" id="SM01373">
    <property type="entry name" value="MAGE"/>
    <property type="match status" value="2"/>
</dbReference>
<dbReference type="Proteomes" id="UP000092124">
    <property type="component" value="Unassembled WGS sequence"/>
</dbReference>
<dbReference type="InterPro" id="IPR041898">
    <property type="entry name" value="MAGE_WH1"/>
</dbReference>
<feature type="region of interest" description="Disordered" evidence="1">
    <location>
        <begin position="1"/>
        <end position="62"/>
    </location>
</feature>
<evidence type="ECO:0000313" key="4">
    <source>
        <dbReference type="Proteomes" id="UP000092124"/>
    </source>
</evidence>
<dbReference type="InterPro" id="IPR002190">
    <property type="entry name" value="MHD_dom"/>
</dbReference>
<dbReference type="EMBL" id="LZPO01057485">
    <property type="protein sequence ID" value="OBS71415.1"/>
    <property type="molecule type" value="Genomic_DNA"/>
</dbReference>
<feature type="domain" description="MAGE" evidence="2">
    <location>
        <begin position="311"/>
        <end position="502"/>
    </location>
</feature>
<proteinExistence type="predicted"/>
<accession>A0A1A6H0Q5</accession>
<evidence type="ECO:0000256" key="1">
    <source>
        <dbReference type="SAM" id="MobiDB-lite"/>
    </source>
</evidence>
<protein>
    <recommendedName>
        <fullName evidence="2">MAGE domain-containing protein</fullName>
    </recommendedName>
</protein>
<dbReference type="OrthoDB" id="205198at2759"/>
<evidence type="ECO:0000259" key="2">
    <source>
        <dbReference type="PROSITE" id="PS50838"/>
    </source>
</evidence>
<feature type="compositionally biased region" description="Polar residues" evidence="1">
    <location>
        <begin position="1"/>
        <end position="18"/>
    </location>
</feature>
<dbReference type="InterPro" id="IPR041899">
    <property type="entry name" value="MAGE_WH2"/>
</dbReference>
<sequence>MSLVSQNARHGSAETTADYSDGPGEMQATNASGAPTSLLVPEAPQGPQIPTDPQGASAPQAAQDPNDIEVLIDQQSRRLGALRVHDPLEDRSVALVNFMRMKSQSEGSIRQSDMLEFLREYSDQFPEILRRASALLDRAFGLNLRVLDPQTDTYNLISKPGPQTTEPLAETLDMPKAGLLALVLGHILLNGNRAREASIWDLLLKVDVMDEHQRINSRFENTRNLLTTDFVRMRFLEYWPVYGTNPLEFEFLWGSRAHREITKMEALKFVAEAHDEEPWNWPEEYNKALEADKAKERSQAAGLEFWSEDTMNDKANDLVQLAINVTEELLPIHQDELLAHTGKEFKDVFPNILSRATLILDLFYGFSLIEVDTSEHIYLLVQQPESEEEQVMLESQGRPTQEYVMPILGLIFLMGNRASESNIWNSLRRFSVDVGKKHAITCMLMRQRYLECRPLSYSNPVEYELLWGPRAHLEITKMKALEYMARLYRKRPQDWPEQYREAMEDEETRARSEATAMFFFGSILTAG</sequence>
<dbReference type="InterPro" id="IPR037445">
    <property type="entry name" value="MAGE"/>
</dbReference>
<dbReference type="STRING" id="56216.A0A1A6H0Q5"/>
<dbReference type="PANTHER" id="PTHR11736">
    <property type="entry name" value="MELANOMA-ASSOCIATED ANTIGEN MAGE ANTIGEN"/>
    <property type="match status" value="1"/>
</dbReference>
<dbReference type="Gene3D" id="1.10.10.1200">
    <property type="entry name" value="MAGE homology domain, winged helix WH1 motif"/>
    <property type="match status" value="2"/>
</dbReference>
<dbReference type="GO" id="GO:0000122">
    <property type="term" value="P:negative regulation of transcription by RNA polymerase II"/>
    <property type="evidence" value="ECO:0007669"/>
    <property type="project" value="TreeGrafter"/>
</dbReference>
<dbReference type="Gene3D" id="1.10.10.1210">
    <property type="entry name" value="MAGE homology domain, winged helix WH2 motif"/>
    <property type="match status" value="2"/>
</dbReference>
<reference evidence="3 4" key="1">
    <citation type="submission" date="2016-06" db="EMBL/GenBank/DDBJ databases">
        <title>The Draft Genome Sequence and Annotation of the Desert Woodrat Neotoma lepida.</title>
        <authorList>
            <person name="Campbell M."/>
            <person name="Oakeson K.F."/>
            <person name="Yandell M."/>
            <person name="Halpert J.R."/>
            <person name="Dearing D."/>
        </authorList>
    </citation>
    <scope>NUCLEOTIDE SEQUENCE [LARGE SCALE GENOMIC DNA]</scope>
    <source>
        <strain evidence="3">417</strain>
        <tissue evidence="3">Liver</tissue>
    </source>
</reference>
<dbReference type="PANTHER" id="PTHR11736:SF7">
    <property type="entry name" value="MELANOMA-ASSOCIATED ANTIGEN E2"/>
    <property type="match status" value="1"/>
</dbReference>
<organism evidence="3 4">
    <name type="scientific">Neotoma lepida</name>
    <name type="common">Desert woodrat</name>
    <dbReference type="NCBI Taxonomy" id="56216"/>
    <lineage>
        <taxon>Eukaryota</taxon>
        <taxon>Metazoa</taxon>
        <taxon>Chordata</taxon>
        <taxon>Craniata</taxon>
        <taxon>Vertebrata</taxon>
        <taxon>Euteleostomi</taxon>
        <taxon>Mammalia</taxon>
        <taxon>Eutheria</taxon>
        <taxon>Euarchontoglires</taxon>
        <taxon>Glires</taxon>
        <taxon>Rodentia</taxon>
        <taxon>Myomorpha</taxon>
        <taxon>Muroidea</taxon>
        <taxon>Cricetidae</taxon>
        <taxon>Neotominae</taxon>
        <taxon>Neotoma</taxon>
    </lineage>
</organism>
<gene>
    <name evidence="3" type="ORF">A6R68_00051</name>
</gene>
<name>A0A1A6H0Q5_NEOLE</name>
<evidence type="ECO:0000313" key="3">
    <source>
        <dbReference type="EMBL" id="OBS71415.1"/>
    </source>
</evidence>
<dbReference type="FunFam" id="1.10.10.1210:FF:000001">
    <property type="entry name" value="melanoma-associated antigen D1"/>
    <property type="match status" value="2"/>
</dbReference>
<comment type="caution">
    <text evidence="3">The sequence shown here is derived from an EMBL/GenBank/DDBJ whole genome shotgun (WGS) entry which is preliminary data.</text>
</comment>
<dbReference type="AlphaFoldDB" id="A0A1A6H0Q5"/>
<dbReference type="Pfam" id="PF01454">
    <property type="entry name" value="MAGE"/>
    <property type="match status" value="2"/>
</dbReference>